<accession>A0ABD3VVP3</accession>
<keyword evidence="4" id="KW-1185">Reference proteome</keyword>
<feature type="compositionally biased region" description="Basic and acidic residues" evidence="1">
    <location>
        <begin position="447"/>
        <end position="457"/>
    </location>
</feature>
<proteinExistence type="predicted"/>
<feature type="non-terminal residue" evidence="3">
    <location>
        <position position="1"/>
    </location>
</feature>
<dbReference type="Gene3D" id="1.25.10.10">
    <property type="entry name" value="Leucine-rich Repeat Variant"/>
    <property type="match status" value="1"/>
</dbReference>
<dbReference type="InterPro" id="IPR056803">
    <property type="entry name" value="ATR-like_N-HEAT"/>
</dbReference>
<evidence type="ECO:0000313" key="3">
    <source>
        <dbReference type="EMBL" id="KAL3865679.1"/>
    </source>
</evidence>
<dbReference type="SUPFAM" id="SSF48371">
    <property type="entry name" value="ARM repeat"/>
    <property type="match status" value="1"/>
</dbReference>
<sequence>CSVEGGYSSIKTVYGHRTLLFNFVENFMTNINKVSESLEKDGEGSECYMLFRWSQYCMKECPDTFVAPSPGHGDHTPTLTQLKEGQLSDEEELAHGFSTWFLFRVVRLLGHASCKDLHPKCLDVVHQLFRTIRSREAYCYASLLKEIILALGDLVQINDVMYKEEKALPSRLDRFLVPTDTILKSLQEPAKRLLENSNLNLSTVNIDIPDVDVCDLLMLNLTKLLYRDAGDIVFYCAAQLPGVWGIMSYHIHHGDAELKTESLKVVTVLVEHFECPPLQVMDYFLACMVALLELLCSGCRDTSKEQVRDLEAAAAATFDAMISKNQLEDKKLFSFANMQYIFIHLADILHNKGLSSLQTEDLRYSISRLVIHIEGSLPFSILMGKTFKPSRSQAVAALVCEIGYSDNVQYLVGALVKCIQTELQSSQLQLPCAVIGQVEIIERGGEDRMSERADKRAPTHSSRKRKMDEEPVRRKVTRYSRTVRVLLDKLSWLSCQQLTEETSMKVLEGCHAVIEILTTCLSVCNSGRLPEDLRHLNAWISFPQFQTLCDLWVKIMQISGTWKTETINRGYRIINDLSWLDFKPSNPREMMNIAGALVEKLETESLCESLQVLSFLPKDVASKWRTHIFKQALTDSSIAERKSAVHAFPVLLQNLGPNANHLVYDLIHPSLQDKAQDVQEALVEMSGTLACVISRKTQVDGSNSPRERPRIVDPNMFSPFLQFVDSENTSVKKKLIPSLKRIFGHFGVRSSNSATMSCLTTSLKLLEDPDYHIRRDFSKIIHYLLGYPSNETSDGANKLVLGKLRDLFTRAQNDGNKDLQETVLLTVAQLGR</sequence>
<comment type="caution">
    <text evidence="3">The sequence shown here is derived from an EMBL/GenBank/DDBJ whole genome shotgun (WGS) entry which is preliminary data.</text>
</comment>
<feature type="region of interest" description="Disordered" evidence="1">
    <location>
        <begin position="447"/>
        <end position="473"/>
    </location>
</feature>
<feature type="domain" description="Serine/threonine-protein kinase ATR-like N-HEAT region" evidence="2">
    <location>
        <begin position="16"/>
        <end position="526"/>
    </location>
</feature>
<dbReference type="Proteomes" id="UP001634394">
    <property type="component" value="Unassembled WGS sequence"/>
</dbReference>
<evidence type="ECO:0000256" key="1">
    <source>
        <dbReference type="SAM" id="MobiDB-lite"/>
    </source>
</evidence>
<dbReference type="InterPro" id="IPR016024">
    <property type="entry name" value="ARM-type_fold"/>
</dbReference>
<protein>
    <recommendedName>
        <fullName evidence="2">Serine/threonine-protein kinase ATR-like N-HEAT region domain-containing protein</fullName>
    </recommendedName>
</protein>
<reference evidence="3 4" key="1">
    <citation type="submission" date="2024-11" db="EMBL/GenBank/DDBJ databases">
        <title>Chromosome-level genome assembly of the freshwater bivalve Anodonta woodiana.</title>
        <authorList>
            <person name="Chen X."/>
        </authorList>
    </citation>
    <scope>NUCLEOTIDE SEQUENCE [LARGE SCALE GENOMIC DNA]</scope>
    <source>
        <strain evidence="3">MN2024</strain>
        <tissue evidence="3">Gills</tissue>
    </source>
</reference>
<gene>
    <name evidence="3" type="ORF">ACJMK2_043043</name>
</gene>
<evidence type="ECO:0000313" key="4">
    <source>
        <dbReference type="Proteomes" id="UP001634394"/>
    </source>
</evidence>
<dbReference type="InterPro" id="IPR011989">
    <property type="entry name" value="ARM-like"/>
</dbReference>
<dbReference type="AlphaFoldDB" id="A0ABD3VVP3"/>
<dbReference type="EMBL" id="JBJQND010000009">
    <property type="protein sequence ID" value="KAL3865679.1"/>
    <property type="molecule type" value="Genomic_DNA"/>
</dbReference>
<evidence type="ECO:0000259" key="2">
    <source>
        <dbReference type="Pfam" id="PF25032"/>
    </source>
</evidence>
<organism evidence="3 4">
    <name type="scientific">Sinanodonta woodiana</name>
    <name type="common">Chinese pond mussel</name>
    <name type="synonym">Anodonta woodiana</name>
    <dbReference type="NCBI Taxonomy" id="1069815"/>
    <lineage>
        <taxon>Eukaryota</taxon>
        <taxon>Metazoa</taxon>
        <taxon>Spiralia</taxon>
        <taxon>Lophotrochozoa</taxon>
        <taxon>Mollusca</taxon>
        <taxon>Bivalvia</taxon>
        <taxon>Autobranchia</taxon>
        <taxon>Heteroconchia</taxon>
        <taxon>Palaeoheterodonta</taxon>
        <taxon>Unionida</taxon>
        <taxon>Unionoidea</taxon>
        <taxon>Unionidae</taxon>
        <taxon>Unioninae</taxon>
        <taxon>Sinanodonta</taxon>
    </lineage>
</organism>
<dbReference type="Pfam" id="PF25032">
    <property type="entry name" value="N-HEAT_ATR"/>
    <property type="match status" value="1"/>
</dbReference>
<name>A0ABD3VVP3_SINWO</name>